<dbReference type="OrthoDB" id="8678477at2"/>
<dbReference type="CDD" id="cd07012">
    <property type="entry name" value="PBP2_Bug_TTT"/>
    <property type="match status" value="1"/>
</dbReference>
<comment type="caution">
    <text evidence="3">The sequence shown here is derived from an EMBL/GenBank/DDBJ whole genome shotgun (WGS) entry which is preliminary data.</text>
</comment>
<evidence type="ECO:0000256" key="1">
    <source>
        <dbReference type="ARBA" id="ARBA00006987"/>
    </source>
</evidence>
<dbReference type="EMBL" id="SNYL01000002">
    <property type="protein sequence ID" value="TDQ44823.1"/>
    <property type="molecule type" value="Genomic_DNA"/>
</dbReference>
<dbReference type="Gene3D" id="3.40.190.10">
    <property type="entry name" value="Periplasmic binding protein-like II"/>
    <property type="match status" value="1"/>
</dbReference>
<keyword evidence="3" id="KW-0675">Receptor</keyword>
<protein>
    <submittedName>
        <fullName evidence="3">Tripartite-type tricarboxylate transporter receptor subunit TctC</fullName>
    </submittedName>
</protein>
<feature type="chain" id="PRO_5021017746" evidence="2">
    <location>
        <begin position="23"/>
        <end position="314"/>
    </location>
</feature>
<dbReference type="AlphaFoldDB" id="A0A4R6UHU2"/>
<dbReference type="InterPro" id="IPR005064">
    <property type="entry name" value="BUG"/>
</dbReference>
<keyword evidence="4" id="KW-1185">Reference proteome</keyword>
<feature type="signal peptide" evidence="2">
    <location>
        <begin position="1"/>
        <end position="22"/>
    </location>
</feature>
<dbReference type="Gene3D" id="3.40.190.150">
    <property type="entry name" value="Bordetella uptake gene, domain 1"/>
    <property type="match status" value="1"/>
</dbReference>
<gene>
    <name evidence="3" type="ORF">DFR43_102166</name>
</gene>
<proteinExistence type="inferred from homology"/>
<dbReference type="PANTHER" id="PTHR42928:SF5">
    <property type="entry name" value="BLR1237 PROTEIN"/>
    <property type="match status" value="1"/>
</dbReference>
<evidence type="ECO:0000313" key="3">
    <source>
        <dbReference type="EMBL" id="TDQ44823.1"/>
    </source>
</evidence>
<sequence>MSRWMRWGLACVAWCTAVLAQAADFPARPLTMVVGFAQGGSTDTQARVLAKVMSEKLGQPVTVLNVPGAGGGAAAAMVASSTEGGYVFQFGVSSSFALTPLIMSTSFNLDSFAYVASVSRNQLAFVTGERTGIRDWRSMMQALKRHPGQVYATQATQDRLIIQHIAQKEGLELRIVPTTGGAGSAPMVLSGEAWLAFSGGSHTDYTDSGRMIVLASLDERRLMGYPDAPTLKELGYGVSVESLRVVAVPVNTPQSHIDALAAALEAATRDPRFIDVTVNRIRQPIQFMRGEEVKAVVRREAEEFKRLQDALKTR</sequence>
<evidence type="ECO:0000256" key="2">
    <source>
        <dbReference type="SAM" id="SignalP"/>
    </source>
</evidence>
<organism evidence="3 4">
    <name type="scientific">Tepidicella xavieri</name>
    <dbReference type="NCBI Taxonomy" id="360241"/>
    <lineage>
        <taxon>Bacteria</taxon>
        <taxon>Pseudomonadati</taxon>
        <taxon>Pseudomonadota</taxon>
        <taxon>Betaproteobacteria</taxon>
        <taxon>Burkholderiales</taxon>
        <taxon>Tepidicella</taxon>
    </lineage>
</organism>
<dbReference type="InterPro" id="IPR042100">
    <property type="entry name" value="Bug_dom1"/>
</dbReference>
<name>A0A4R6UHU2_9BURK</name>
<evidence type="ECO:0000313" key="4">
    <source>
        <dbReference type="Proteomes" id="UP000295510"/>
    </source>
</evidence>
<accession>A0A4R6UHU2</accession>
<dbReference type="PIRSF" id="PIRSF017082">
    <property type="entry name" value="YflP"/>
    <property type="match status" value="1"/>
</dbReference>
<dbReference type="PANTHER" id="PTHR42928">
    <property type="entry name" value="TRICARBOXYLATE-BINDING PROTEIN"/>
    <property type="match status" value="1"/>
</dbReference>
<dbReference type="RefSeq" id="WP_133595741.1">
    <property type="nucleotide sequence ID" value="NZ_SNYL01000002.1"/>
</dbReference>
<dbReference type="Pfam" id="PF03401">
    <property type="entry name" value="TctC"/>
    <property type="match status" value="1"/>
</dbReference>
<comment type="similarity">
    <text evidence="1">Belongs to the UPF0065 (bug) family.</text>
</comment>
<keyword evidence="2" id="KW-0732">Signal</keyword>
<reference evidence="3 4" key="1">
    <citation type="submission" date="2019-03" db="EMBL/GenBank/DDBJ databases">
        <title>Genomic Encyclopedia of Type Strains, Phase IV (KMG-IV): sequencing the most valuable type-strain genomes for metagenomic binning, comparative biology and taxonomic classification.</title>
        <authorList>
            <person name="Goeker M."/>
        </authorList>
    </citation>
    <scope>NUCLEOTIDE SEQUENCE [LARGE SCALE GENOMIC DNA]</scope>
    <source>
        <strain evidence="3 4">DSM 19605</strain>
    </source>
</reference>
<dbReference type="Proteomes" id="UP000295510">
    <property type="component" value="Unassembled WGS sequence"/>
</dbReference>